<reference evidence="5 6" key="1">
    <citation type="journal article" date="2018" name="Nat. Biotechnol.">
        <title>A standardized bacterial taxonomy based on genome phylogeny substantially revises the tree of life.</title>
        <authorList>
            <person name="Parks D.H."/>
            <person name="Chuvochina M."/>
            <person name="Waite D.W."/>
            <person name="Rinke C."/>
            <person name="Skarshewski A."/>
            <person name="Chaumeil P.A."/>
            <person name="Hugenholtz P."/>
        </authorList>
    </citation>
    <scope>NUCLEOTIDE SEQUENCE [LARGE SCALE GENOMIC DNA]</scope>
    <source>
        <strain evidence="5">UBA11306</strain>
    </source>
</reference>
<dbReference type="CDD" id="cd18095">
    <property type="entry name" value="SpoU-like_rRNA-MTase"/>
    <property type="match status" value="1"/>
</dbReference>
<name>A0A3D4S482_9ENTE</name>
<dbReference type="RefSeq" id="WP_022796974.1">
    <property type="nucleotide sequence ID" value="NZ_JBQEAI010000014.1"/>
</dbReference>
<dbReference type="InterPro" id="IPR029064">
    <property type="entry name" value="Ribosomal_eL30-like_sf"/>
</dbReference>
<dbReference type="Proteomes" id="UP000262195">
    <property type="component" value="Unassembled WGS sequence"/>
</dbReference>
<proteinExistence type="inferred from homology"/>
<dbReference type="Gene3D" id="3.40.1280.10">
    <property type="match status" value="1"/>
</dbReference>
<dbReference type="STRING" id="1121105.GCA_000421665_01716"/>
<keyword evidence="2 5" id="KW-0489">Methyltransferase</keyword>
<dbReference type="SUPFAM" id="SSF75217">
    <property type="entry name" value="alpha/beta knot"/>
    <property type="match status" value="1"/>
</dbReference>
<accession>A0A3D4S482</accession>
<dbReference type="Pfam" id="PF00588">
    <property type="entry name" value="SpoU_methylase"/>
    <property type="match status" value="1"/>
</dbReference>
<dbReference type="PANTHER" id="PTHR43191">
    <property type="entry name" value="RRNA METHYLTRANSFERASE 3"/>
    <property type="match status" value="1"/>
</dbReference>
<dbReference type="SMART" id="SM00967">
    <property type="entry name" value="SpoU_sub_bind"/>
    <property type="match status" value="1"/>
</dbReference>
<dbReference type="GO" id="GO:0005737">
    <property type="term" value="C:cytoplasm"/>
    <property type="evidence" value="ECO:0007669"/>
    <property type="project" value="UniProtKB-ARBA"/>
</dbReference>
<dbReference type="AlphaFoldDB" id="A0A3D4S482"/>
<gene>
    <name evidence="5" type="ORF">DIW15_02910</name>
</gene>
<dbReference type="InterPro" id="IPR013123">
    <property type="entry name" value="SpoU_subst-bd"/>
</dbReference>
<evidence type="ECO:0000259" key="4">
    <source>
        <dbReference type="SMART" id="SM00967"/>
    </source>
</evidence>
<evidence type="ECO:0000256" key="1">
    <source>
        <dbReference type="ARBA" id="ARBA00007228"/>
    </source>
</evidence>
<comment type="similarity">
    <text evidence="1">Belongs to the class IV-like SAM-binding methyltransferase superfamily. RNA methyltransferase TrmH family.</text>
</comment>
<dbReference type="InterPro" id="IPR053888">
    <property type="entry name" value="MRM3-like_sub_bind"/>
</dbReference>
<dbReference type="GO" id="GO:0032259">
    <property type="term" value="P:methylation"/>
    <property type="evidence" value="ECO:0007669"/>
    <property type="project" value="UniProtKB-KW"/>
</dbReference>
<organism evidence="5 6">
    <name type="scientific">Bavariicoccus seileri</name>
    <dbReference type="NCBI Taxonomy" id="549685"/>
    <lineage>
        <taxon>Bacteria</taxon>
        <taxon>Bacillati</taxon>
        <taxon>Bacillota</taxon>
        <taxon>Bacilli</taxon>
        <taxon>Lactobacillales</taxon>
        <taxon>Enterococcaceae</taxon>
        <taxon>Bavariicoccus</taxon>
    </lineage>
</organism>
<protein>
    <submittedName>
        <fullName evidence="5">RNA methyltransferase</fullName>
    </submittedName>
</protein>
<dbReference type="GO" id="GO:0008173">
    <property type="term" value="F:RNA methyltransferase activity"/>
    <property type="evidence" value="ECO:0007669"/>
    <property type="project" value="InterPro"/>
</dbReference>
<dbReference type="EMBL" id="DQHO01000017">
    <property type="protein sequence ID" value="HCS93645.1"/>
    <property type="molecule type" value="Genomic_DNA"/>
</dbReference>
<dbReference type="GO" id="GO:0006396">
    <property type="term" value="P:RNA processing"/>
    <property type="evidence" value="ECO:0007669"/>
    <property type="project" value="InterPro"/>
</dbReference>
<dbReference type="Gene3D" id="3.30.1330.30">
    <property type="match status" value="1"/>
</dbReference>
<dbReference type="InterPro" id="IPR029026">
    <property type="entry name" value="tRNA_m1G_MTases_N"/>
</dbReference>
<keyword evidence="3 5" id="KW-0808">Transferase</keyword>
<sequence length="261" mass="28898">MNNLSSVNNDLVKKWYKLTLAKERKKEQSYLVEGEHLVDEAIKSKALLKALIINERELERYQDLMKRITNSVPIYIVNDAIATKISQTKNTQGIFLEIEADTVAIGDLLQKTQLVLLDQVQNPGNLGTIIRSADAFGYDGVLLSQSSVDPLNDKVIRSAQGSHFHLPIVKTDLSLKELYFELKQKAFTIYATALRDDARLLDTIEFATKKVIVIGNEAQGISEESLLNADQLVTIPITGHAESLNAGVAAGIVLYQAMTKS</sequence>
<feature type="domain" description="RNA 2-O ribose methyltransferase substrate binding" evidence="4">
    <location>
        <begin position="31"/>
        <end position="104"/>
    </location>
</feature>
<evidence type="ECO:0000256" key="3">
    <source>
        <dbReference type="ARBA" id="ARBA00022679"/>
    </source>
</evidence>
<evidence type="ECO:0000313" key="6">
    <source>
        <dbReference type="Proteomes" id="UP000262195"/>
    </source>
</evidence>
<dbReference type="GO" id="GO:0003723">
    <property type="term" value="F:RNA binding"/>
    <property type="evidence" value="ECO:0007669"/>
    <property type="project" value="InterPro"/>
</dbReference>
<evidence type="ECO:0000313" key="5">
    <source>
        <dbReference type="EMBL" id="HCS93645.1"/>
    </source>
</evidence>
<dbReference type="InterPro" id="IPR001537">
    <property type="entry name" value="SpoU_MeTrfase"/>
</dbReference>
<dbReference type="PANTHER" id="PTHR43191:SF2">
    <property type="entry name" value="RRNA METHYLTRANSFERASE 3, MITOCHONDRIAL"/>
    <property type="match status" value="1"/>
</dbReference>
<dbReference type="InterPro" id="IPR051259">
    <property type="entry name" value="rRNA_Methyltransferase"/>
</dbReference>
<dbReference type="InterPro" id="IPR029028">
    <property type="entry name" value="Alpha/beta_knot_MTases"/>
</dbReference>
<comment type="caution">
    <text evidence="5">The sequence shown here is derived from an EMBL/GenBank/DDBJ whole genome shotgun (WGS) entry which is preliminary data.</text>
</comment>
<evidence type="ECO:0000256" key="2">
    <source>
        <dbReference type="ARBA" id="ARBA00022603"/>
    </source>
</evidence>
<dbReference type="Pfam" id="PF22435">
    <property type="entry name" value="MRM3-like_sub_bind"/>
    <property type="match status" value="1"/>
</dbReference>
<dbReference type="SUPFAM" id="SSF55315">
    <property type="entry name" value="L30e-like"/>
    <property type="match status" value="1"/>
</dbReference>